<evidence type="ECO:0000256" key="5">
    <source>
        <dbReference type="ARBA" id="ARBA00022490"/>
    </source>
</evidence>
<dbReference type="PANTHER" id="PTHR33202">
    <property type="entry name" value="ZINC UPTAKE REGULATION PROTEIN"/>
    <property type="match status" value="1"/>
</dbReference>
<gene>
    <name evidence="14 15" type="primary">fur</name>
    <name evidence="15" type="ORF">KW868_05210</name>
</gene>
<evidence type="ECO:0000256" key="2">
    <source>
        <dbReference type="ARBA" id="ARBA00007957"/>
    </source>
</evidence>
<dbReference type="RefSeq" id="WP_234622881.1">
    <property type="nucleotide sequence ID" value="NZ_JAHWXT010000001.1"/>
</dbReference>
<dbReference type="SUPFAM" id="SSF46785">
    <property type="entry name" value="Winged helix' DNA-binding domain"/>
    <property type="match status" value="1"/>
</dbReference>
<evidence type="ECO:0000256" key="8">
    <source>
        <dbReference type="ARBA" id="ARBA00022833"/>
    </source>
</evidence>
<proteinExistence type="inferred from homology"/>
<evidence type="ECO:0000256" key="7">
    <source>
        <dbReference type="ARBA" id="ARBA00022723"/>
    </source>
</evidence>
<dbReference type="GO" id="GO:0045892">
    <property type="term" value="P:negative regulation of DNA-templated transcription"/>
    <property type="evidence" value="ECO:0007669"/>
    <property type="project" value="TreeGrafter"/>
</dbReference>
<keyword evidence="10 14" id="KW-0238">DNA-binding</keyword>
<keyword evidence="11 14" id="KW-0804">Transcription</keyword>
<dbReference type="GO" id="GO:0000976">
    <property type="term" value="F:transcription cis-regulatory region binding"/>
    <property type="evidence" value="ECO:0007669"/>
    <property type="project" value="TreeGrafter"/>
</dbReference>
<feature type="binding site" evidence="12">
    <location>
        <position position="133"/>
    </location>
    <ligand>
        <name>Zn(2+)</name>
        <dbReference type="ChEBI" id="CHEBI:29105"/>
    </ligand>
</feature>
<comment type="cofactor">
    <cofactor evidence="12">
        <name>Zn(2+)</name>
        <dbReference type="ChEBI" id="CHEBI:29105"/>
    </cofactor>
    <text evidence="12">Binds 1 zinc ion per subunit.</text>
</comment>
<evidence type="ECO:0000256" key="14">
    <source>
        <dbReference type="RuleBase" id="RU364037"/>
    </source>
</evidence>
<dbReference type="InterPro" id="IPR043135">
    <property type="entry name" value="Fur_C"/>
</dbReference>
<keyword evidence="13 14" id="KW-0408">Iron</keyword>
<evidence type="ECO:0000256" key="9">
    <source>
        <dbReference type="ARBA" id="ARBA00023015"/>
    </source>
</evidence>
<dbReference type="GO" id="GO:0005829">
    <property type="term" value="C:cytosol"/>
    <property type="evidence" value="ECO:0007669"/>
    <property type="project" value="TreeGrafter"/>
</dbReference>
<dbReference type="AlphaFoldDB" id="A0A8X8GFA2"/>
<feature type="binding site" evidence="12">
    <location>
        <position position="93"/>
    </location>
    <ligand>
        <name>Zn(2+)</name>
        <dbReference type="ChEBI" id="CHEBI:29105"/>
    </ligand>
</feature>
<dbReference type="InterPro" id="IPR002481">
    <property type="entry name" value="FUR"/>
</dbReference>
<comment type="subcellular location">
    <subcellularLocation>
        <location evidence="1 14">Cytoplasm</location>
    </subcellularLocation>
</comment>
<feature type="binding site" evidence="13">
    <location>
        <position position="89"/>
    </location>
    <ligand>
        <name>Fe cation</name>
        <dbReference type="ChEBI" id="CHEBI:24875"/>
    </ligand>
</feature>
<dbReference type="GO" id="GO:0008270">
    <property type="term" value="F:zinc ion binding"/>
    <property type="evidence" value="ECO:0007669"/>
    <property type="project" value="TreeGrafter"/>
</dbReference>
<feature type="binding site" evidence="13">
    <location>
        <position position="108"/>
    </location>
    <ligand>
        <name>Fe cation</name>
        <dbReference type="ChEBI" id="CHEBI:24875"/>
    </ligand>
</feature>
<evidence type="ECO:0000313" key="15">
    <source>
        <dbReference type="EMBL" id="MCF0263868.1"/>
    </source>
</evidence>
<dbReference type="EMBL" id="JAHWXT010000001">
    <property type="protein sequence ID" value="MCF0263868.1"/>
    <property type="molecule type" value="Genomic_DNA"/>
</dbReference>
<dbReference type="Gene3D" id="3.30.1490.190">
    <property type="match status" value="1"/>
</dbReference>
<feature type="binding site" evidence="13">
    <location>
        <position position="125"/>
    </location>
    <ligand>
        <name>Fe cation</name>
        <dbReference type="ChEBI" id="CHEBI:24875"/>
    </ligand>
</feature>
<dbReference type="GO" id="GO:0003700">
    <property type="term" value="F:DNA-binding transcription factor activity"/>
    <property type="evidence" value="ECO:0007669"/>
    <property type="project" value="UniProtKB-UniRule"/>
</dbReference>
<evidence type="ECO:0000256" key="12">
    <source>
        <dbReference type="PIRSR" id="PIRSR602481-1"/>
    </source>
</evidence>
<evidence type="ECO:0000313" key="16">
    <source>
        <dbReference type="Proteomes" id="UP000887320"/>
    </source>
</evidence>
<dbReference type="Gene3D" id="1.10.10.10">
    <property type="entry name" value="Winged helix-like DNA-binding domain superfamily/Winged helix DNA-binding domain"/>
    <property type="match status" value="1"/>
</dbReference>
<evidence type="ECO:0000256" key="4">
    <source>
        <dbReference type="ARBA" id="ARBA00020910"/>
    </source>
</evidence>
<evidence type="ECO:0000256" key="1">
    <source>
        <dbReference type="ARBA" id="ARBA00004496"/>
    </source>
</evidence>
<dbReference type="FunFam" id="1.10.10.10:FF:000007">
    <property type="entry name" value="Ferric uptake regulation protein"/>
    <property type="match status" value="1"/>
</dbReference>
<keyword evidence="5 14" id="KW-0963">Cytoplasm</keyword>
<evidence type="ECO:0000256" key="10">
    <source>
        <dbReference type="ARBA" id="ARBA00023125"/>
    </source>
</evidence>
<keyword evidence="7 12" id="KW-0479">Metal-binding</keyword>
<evidence type="ECO:0000256" key="3">
    <source>
        <dbReference type="ARBA" id="ARBA00011738"/>
    </source>
</evidence>
<comment type="cofactor">
    <cofactor evidence="13">
        <name>Mn(2+)</name>
        <dbReference type="ChEBI" id="CHEBI:29035"/>
    </cofactor>
    <cofactor evidence="13">
        <name>Fe(2+)</name>
        <dbReference type="ChEBI" id="CHEBI:29033"/>
    </cofactor>
    <text evidence="13">Binds 1 Mn(2+) or Fe(2+) ion per subunit.</text>
</comment>
<dbReference type="CDD" id="cd07153">
    <property type="entry name" value="Fur_like"/>
    <property type="match status" value="1"/>
</dbReference>
<keyword evidence="8 12" id="KW-0862">Zinc</keyword>
<comment type="caution">
    <text evidence="15">The sequence shown here is derived from an EMBL/GenBank/DDBJ whole genome shotgun (WGS) entry which is preliminary data.</text>
</comment>
<organism evidence="15 16">
    <name type="scientific">Acinetobacter guillouiae</name>
    <name type="common">Acinetobacter genomosp. 11</name>
    <dbReference type="NCBI Taxonomy" id="106649"/>
    <lineage>
        <taxon>Bacteria</taxon>
        <taxon>Pseudomonadati</taxon>
        <taxon>Pseudomonadota</taxon>
        <taxon>Gammaproteobacteria</taxon>
        <taxon>Moraxellales</taxon>
        <taxon>Moraxellaceae</taxon>
        <taxon>Acinetobacter</taxon>
    </lineage>
</organism>
<evidence type="ECO:0000256" key="6">
    <source>
        <dbReference type="ARBA" id="ARBA00022491"/>
    </source>
</evidence>
<keyword evidence="9 14" id="KW-0805">Transcription regulation</keyword>
<accession>A0A8X8GFA2</accession>
<evidence type="ECO:0000256" key="11">
    <source>
        <dbReference type="ARBA" id="ARBA00023163"/>
    </source>
</evidence>
<dbReference type="PANTHER" id="PTHR33202:SF2">
    <property type="entry name" value="FERRIC UPTAKE REGULATION PROTEIN"/>
    <property type="match status" value="1"/>
</dbReference>
<protein>
    <recommendedName>
        <fullName evidence="4 14">Ferric uptake regulation protein</fullName>
    </recommendedName>
</protein>
<dbReference type="Proteomes" id="UP000887320">
    <property type="component" value="Unassembled WGS sequence"/>
</dbReference>
<keyword evidence="6 14" id="KW-0678">Repressor</keyword>
<sequence>MTISNQDLRKAGLKITLPRIKILELLENAIPHHLSAEDIYKKLLVQGEDVGLATIYRVLTQFEMAGIVQRHHFETNHSVFEIKQETSHDHLVCQRTNQIIEFKNESIEQKIHEIAEQHDFVLTGHSLILFGYCRNKS</sequence>
<name>A0A8X8GFA2_ACIGI</name>
<comment type="subunit">
    <text evidence="3 14">Homodimer.</text>
</comment>
<dbReference type="InterPro" id="IPR036390">
    <property type="entry name" value="WH_DNA-bd_sf"/>
</dbReference>
<dbReference type="Pfam" id="PF01475">
    <property type="entry name" value="FUR"/>
    <property type="match status" value="1"/>
</dbReference>
<evidence type="ECO:0000256" key="13">
    <source>
        <dbReference type="PIRSR" id="PIRSR602481-2"/>
    </source>
</evidence>
<reference evidence="15" key="1">
    <citation type="submission" date="2021-07" db="EMBL/GenBank/DDBJ databases">
        <authorList>
            <person name="Fernandez M."/>
            <person name="Pereira P."/>
            <person name="Torres Tejerizo G.A."/>
            <person name="Gonzalez P."/>
            <person name="Agostini E."/>
        </authorList>
    </citation>
    <scope>NUCLEOTIDE SEQUENCE</scope>
    <source>
        <strain evidence="15">SFC 500-1A</strain>
    </source>
</reference>
<dbReference type="NCBIfam" id="NF006999">
    <property type="entry name" value="PRK09462.1"/>
    <property type="match status" value="1"/>
</dbReference>
<dbReference type="GO" id="GO:1900705">
    <property type="term" value="P:negative regulation of siderophore biosynthetic process"/>
    <property type="evidence" value="ECO:0007669"/>
    <property type="project" value="TreeGrafter"/>
</dbReference>
<dbReference type="InterPro" id="IPR036388">
    <property type="entry name" value="WH-like_DNA-bd_sf"/>
</dbReference>
<comment type="similarity">
    <text evidence="2 14">Belongs to the Fur family.</text>
</comment>